<dbReference type="PANTHER" id="PTHR31001">
    <property type="entry name" value="UNCHARACTERIZED TRANSCRIPTIONAL REGULATORY PROTEIN"/>
    <property type="match status" value="1"/>
</dbReference>
<evidence type="ECO:0000313" key="4">
    <source>
        <dbReference type="EMBL" id="KAF9508319.1"/>
    </source>
</evidence>
<evidence type="ECO:0000256" key="2">
    <source>
        <dbReference type="ARBA" id="ARBA00023242"/>
    </source>
</evidence>
<dbReference type="PANTHER" id="PTHR31001:SF81">
    <property type="entry name" value="ZN(II)2CYS6 TRANSCRIPTION FACTOR"/>
    <property type="match status" value="1"/>
</dbReference>
<dbReference type="Pfam" id="PF00172">
    <property type="entry name" value="Zn_clus"/>
    <property type="match status" value="1"/>
</dbReference>
<gene>
    <name evidence="4" type="ORF">BS47DRAFT_1275589</name>
</gene>
<dbReference type="CDD" id="cd00067">
    <property type="entry name" value="GAL4"/>
    <property type="match status" value="1"/>
</dbReference>
<comment type="subcellular location">
    <subcellularLocation>
        <location evidence="1">Nucleus</location>
    </subcellularLocation>
</comment>
<protein>
    <recommendedName>
        <fullName evidence="3">Zn(2)-C6 fungal-type domain-containing protein</fullName>
    </recommendedName>
</protein>
<dbReference type="GO" id="GO:0008270">
    <property type="term" value="F:zinc ion binding"/>
    <property type="evidence" value="ECO:0007669"/>
    <property type="project" value="InterPro"/>
</dbReference>
<dbReference type="Gene3D" id="4.10.240.10">
    <property type="entry name" value="Zn(2)-C6 fungal-type DNA-binding domain"/>
    <property type="match status" value="1"/>
</dbReference>
<dbReference type="PROSITE" id="PS50048">
    <property type="entry name" value="ZN2_CY6_FUNGAL_2"/>
    <property type="match status" value="1"/>
</dbReference>
<sequence length="77" mass="8922">DHRKKRRNRTTQSCLSCHQNKRKCDRGRPCGRCITLGLTGFCVYEVGEKTRSDKDSDEVTQLRNRVAELEGVVRELK</sequence>
<dbReference type="InterPro" id="IPR001138">
    <property type="entry name" value="Zn2Cys6_DnaBD"/>
</dbReference>
<proteinExistence type="predicted"/>
<comment type="caution">
    <text evidence="4">The sequence shown here is derived from an EMBL/GenBank/DDBJ whole genome shotgun (WGS) entry which is preliminary data.</text>
</comment>
<keyword evidence="2" id="KW-0539">Nucleus</keyword>
<evidence type="ECO:0000256" key="1">
    <source>
        <dbReference type="ARBA" id="ARBA00004123"/>
    </source>
</evidence>
<organism evidence="4 5">
    <name type="scientific">Hydnum rufescens UP504</name>
    <dbReference type="NCBI Taxonomy" id="1448309"/>
    <lineage>
        <taxon>Eukaryota</taxon>
        <taxon>Fungi</taxon>
        <taxon>Dikarya</taxon>
        <taxon>Basidiomycota</taxon>
        <taxon>Agaricomycotina</taxon>
        <taxon>Agaricomycetes</taxon>
        <taxon>Cantharellales</taxon>
        <taxon>Hydnaceae</taxon>
        <taxon>Hydnum</taxon>
    </lineage>
</organism>
<evidence type="ECO:0000259" key="3">
    <source>
        <dbReference type="PROSITE" id="PS50048"/>
    </source>
</evidence>
<dbReference type="EMBL" id="MU129061">
    <property type="protein sequence ID" value="KAF9508319.1"/>
    <property type="molecule type" value="Genomic_DNA"/>
</dbReference>
<keyword evidence="5" id="KW-1185">Reference proteome</keyword>
<accession>A0A9P6AMV0</accession>
<dbReference type="SMART" id="SM00066">
    <property type="entry name" value="GAL4"/>
    <property type="match status" value="1"/>
</dbReference>
<feature type="non-terminal residue" evidence="4">
    <location>
        <position position="1"/>
    </location>
</feature>
<dbReference type="OrthoDB" id="2269373at2759"/>
<feature type="domain" description="Zn(2)-C6 fungal-type" evidence="3">
    <location>
        <begin position="13"/>
        <end position="44"/>
    </location>
</feature>
<dbReference type="Proteomes" id="UP000886523">
    <property type="component" value="Unassembled WGS sequence"/>
</dbReference>
<dbReference type="InterPro" id="IPR036864">
    <property type="entry name" value="Zn2-C6_fun-type_DNA-bd_sf"/>
</dbReference>
<name>A0A9P6AMV0_9AGAM</name>
<reference evidence="4" key="1">
    <citation type="journal article" date="2020" name="Nat. Commun.">
        <title>Large-scale genome sequencing of mycorrhizal fungi provides insights into the early evolution of symbiotic traits.</title>
        <authorList>
            <person name="Miyauchi S."/>
            <person name="Kiss E."/>
            <person name="Kuo A."/>
            <person name="Drula E."/>
            <person name="Kohler A."/>
            <person name="Sanchez-Garcia M."/>
            <person name="Morin E."/>
            <person name="Andreopoulos B."/>
            <person name="Barry K.W."/>
            <person name="Bonito G."/>
            <person name="Buee M."/>
            <person name="Carver A."/>
            <person name="Chen C."/>
            <person name="Cichocki N."/>
            <person name="Clum A."/>
            <person name="Culley D."/>
            <person name="Crous P.W."/>
            <person name="Fauchery L."/>
            <person name="Girlanda M."/>
            <person name="Hayes R.D."/>
            <person name="Keri Z."/>
            <person name="LaButti K."/>
            <person name="Lipzen A."/>
            <person name="Lombard V."/>
            <person name="Magnuson J."/>
            <person name="Maillard F."/>
            <person name="Murat C."/>
            <person name="Nolan M."/>
            <person name="Ohm R.A."/>
            <person name="Pangilinan J."/>
            <person name="Pereira M.F."/>
            <person name="Perotto S."/>
            <person name="Peter M."/>
            <person name="Pfister S."/>
            <person name="Riley R."/>
            <person name="Sitrit Y."/>
            <person name="Stielow J.B."/>
            <person name="Szollosi G."/>
            <person name="Zifcakova L."/>
            <person name="Stursova M."/>
            <person name="Spatafora J.W."/>
            <person name="Tedersoo L."/>
            <person name="Vaario L.M."/>
            <person name="Yamada A."/>
            <person name="Yan M."/>
            <person name="Wang P."/>
            <person name="Xu J."/>
            <person name="Bruns T."/>
            <person name="Baldrian P."/>
            <person name="Vilgalys R."/>
            <person name="Dunand C."/>
            <person name="Henrissat B."/>
            <person name="Grigoriev I.V."/>
            <person name="Hibbett D."/>
            <person name="Nagy L.G."/>
            <person name="Martin F.M."/>
        </authorList>
    </citation>
    <scope>NUCLEOTIDE SEQUENCE</scope>
    <source>
        <strain evidence="4">UP504</strain>
    </source>
</reference>
<dbReference type="GO" id="GO:0005634">
    <property type="term" value="C:nucleus"/>
    <property type="evidence" value="ECO:0007669"/>
    <property type="project" value="UniProtKB-SubCell"/>
</dbReference>
<dbReference type="SUPFAM" id="SSF57701">
    <property type="entry name" value="Zn2/Cys6 DNA-binding domain"/>
    <property type="match status" value="1"/>
</dbReference>
<dbReference type="GO" id="GO:0000981">
    <property type="term" value="F:DNA-binding transcription factor activity, RNA polymerase II-specific"/>
    <property type="evidence" value="ECO:0007669"/>
    <property type="project" value="InterPro"/>
</dbReference>
<evidence type="ECO:0000313" key="5">
    <source>
        <dbReference type="Proteomes" id="UP000886523"/>
    </source>
</evidence>
<dbReference type="InterPro" id="IPR050613">
    <property type="entry name" value="Sec_Metabolite_Reg"/>
</dbReference>
<dbReference type="PROSITE" id="PS00463">
    <property type="entry name" value="ZN2_CY6_FUNGAL_1"/>
    <property type="match status" value="1"/>
</dbReference>
<feature type="non-terminal residue" evidence="4">
    <location>
        <position position="77"/>
    </location>
</feature>
<dbReference type="AlphaFoldDB" id="A0A9P6AMV0"/>